<evidence type="ECO:0000313" key="3">
    <source>
        <dbReference type="Proteomes" id="UP000256503"/>
    </source>
</evidence>
<dbReference type="Proteomes" id="UP000256503">
    <property type="component" value="Chromosome"/>
</dbReference>
<dbReference type="EMBL" id="CP031146">
    <property type="protein sequence ID" value="AXM95646.1"/>
    <property type="molecule type" value="Genomic_DNA"/>
</dbReference>
<gene>
    <name evidence="2" type="ORF">DVB73_07475</name>
</gene>
<sequence>MLQRHNSLVVLHAYGDDEGENEPGAQPEVDLSHPAVQALLKERDARHSAEIAGLVSKKNELLGEIKTKDARYKAFEAQIQDQEDLEAYKAGKLDITAFSDKRVNAAVESYKGILSEKDTSIQELEKKLQESDLRIKRMHVSQTINQLVLANEFVHKEAAEDIAEFALREGELDAQGVLVFRDEYGNIKLGRDGKPLQSKEWLDGLLVRKKYLAKDLPGSGGKQGTGGGAKTVSQKEWLQMIMSSDKATEKDLIAKRAKGEIVIQG</sequence>
<evidence type="ECO:0000256" key="1">
    <source>
        <dbReference type="SAM" id="Coils"/>
    </source>
</evidence>
<proteinExistence type="predicted"/>
<name>A0AAD0QVY9_PSEDL</name>
<dbReference type="GeneID" id="49613255"/>
<keyword evidence="1" id="KW-0175">Coiled coil</keyword>
<evidence type="ECO:0000313" key="2">
    <source>
        <dbReference type="EMBL" id="AXM95646.1"/>
    </source>
</evidence>
<organism evidence="2 3">
    <name type="scientific">Pseudomonas plecoglossicida</name>
    <dbReference type="NCBI Taxonomy" id="70775"/>
    <lineage>
        <taxon>Bacteria</taxon>
        <taxon>Pseudomonadati</taxon>
        <taxon>Pseudomonadota</taxon>
        <taxon>Gammaproteobacteria</taxon>
        <taxon>Pseudomonadales</taxon>
        <taxon>Pseudomonadaceae</taxon>
        <taxon>Pseudomonas</taxon>
    </lineage>
</organism>
<dbReference type="RefSeq" id="WP_081663628.1">
    <property type="nucleotide sequence ID" value="NZ_CP031146.1"/>
</dbReference>
<reference evidence="2 3" key="1">
    <citation type="submission" date="2018-07" db="EMBL/GenBank/DDBJ databases">
        <title>Complete genome sequence of a Pseudomonas plecoglossicida strain pathogenic to the marine fish, Larimichthys crocea.</title>
        <authorList>
            <person name="Tao Z."/>
        </authorList>
    </citation>
    <scope>NUCLEOTIDE SEQUENCE [LARGE SCALE GENOMIC DNA]</scope>
    <source>
        <strain evidence="2 3">XSDHY-P</strain>
    </source>
</reference>
<feature type="coiled-coil region" evidence="1">
    <location>
        <begin position="114"/>
        <end position="141"/>
    </location>
</feature>
<protein>
    <recommendedName>
        <fullName evidence="4">Phage minor structural protein GP20</fullName>
    </recommendedName>
</protein>
<evidence type="ECO:0008006" key="4">
    <source>
        <dbReference type="Google" id="ProtNLM"/>
    </source>
</evidence>
<accession>A0AAD0QVY9</accession>
<dbReference type="AlphaFoldDB" id="A0AAD0QVY9"/>